<keyword evidence="3" id="KW-0223">Dioxygenase</keyword>
<keyword evidence="7" id="KW-0732">Signal</keyword>
<dbReference type="GO" id="GO:0005783">
    <property type="term" value="C:endoplasmic reticulum"/>
    <property type="evidence" value="ECO:0007669"/>
    <property type="project" value="TreeGrafter"/>
</dbReference>
<evidence type="ECO:0000256" key="7">
    <source>
        <dbReference type="SAM" id="SignalP"/>
    </source>
</evidence>
<name>K0SVE6_THAOC</name>
<evidence type="ECO:0000256" key="4">
    <source>
        <dbReference type="ARBA" id="ARBA00023002"/>
    </source>
</evidence>
<evidence type="ECO:0000256" key="1">
    <source>
        <dbReference type="ARBA" id="ARBA00001961"/>
    </source>
</evidence>
<organism evidence="9 10">
    <name type="scientific">Thalassiosira oceanica</name>
    <name type="common">Marine diatom</name>
    <dbReference type="NCBI Taxonomy" id="159749"/>
    <lineage>
        <taxon>Eukaryota</taxon>
        <taxon>Sar</taxon>
        <taxon>Stramenopiles</taxon>
        <taxon>Ochrophyta</taxon>
        <taxon>Bacillariophyta</taxon>
        <taxon>Coscinodiscophyceae</taxon>
        <taxon>Thalassiosirophycidae</taxon>
        <taxon>Thalassiosirales</taxon>
        <taxon>Thalassiosiraceae</taxon>
        <taxon>Thalassiosira</taxon>
    </lineage>
</organism>
<dbReference type="PANTHER" id="PTHR10869">
    <property type="entry name" value="PROLYL 4-HYDROXYLASE ALPHA SUBUNIT"/>
    <property type="match status" value="1"/>
</dbReference>
<dbReference type="InterPro" id="IPR045054">
    <property type="entry name" value="P4HA-like"/>
</dbReference>
<gene>
    <name evidence="9" type="ORF">THAOC_17233</name>
</gene>
<feature type="signal peptide" evidence="7">
    <location>
        <begin position="1"/>
        <end position="26"/>
    </location>
</feature>
<evidence type="ECO:0000313" key="9">
    <source>
        <dbReference type="EMBL" id="EJK62167.1"/>
    </source>
</evidence>
<dbReference type="GO" id="GO:0031418">
    <property type="term" value="F:L-ascorbic acid binding"/>
    <property type="evidence" value="ECO:0007669"/>
    <property type="project" value="InterPro"/>
</dbReference>
<sequence length="473" mass="50986">MLAPPQQSSAALLLLSLWSFSESVSSFKLNKPAGRCHCHPHHPHVLSPTSLRATSAAKKKRKGKRTNAKGSGGGFGSAPAAARKPKREDGLVYPDLEPQVRQTLVPSSDVVRCGPLPEEMYDRLEDIYGLGRFNFGGEGAIYMSQGTEDGGGVTSGSQEDEEDASLFDDILSGGTTSGKTSSSDSVLDDLFSASSASEVPAVSDDSQSRVGGAASSHDCSIDLNELPPFEQFRVLHVDPMVIAVDDFFTSEECDKYVQMSIDAENNQDQEAGALQPLLLGQSQTVGKDSRSKAQRTSTTWFHHYAGVPELMARAARLLGLPGISRFEEPQTVRYRRSEKFTWHLDALSPDVANDSSSAGQRVSTLLVYLTDLKSEEGGATMFRDLGGDGPLKVRPKKGSALLFFPSAGGIPDCPFDIRTLHCGEAVGEDAPNEKWIAQLWLRQRDYTPTAPAGSEHRKATVAIQEYCKSAGSE</sequence>
<evidence type="ECO:0000313" key="10">
    <source>
        <dbReference type="Proteomes" id="UP000266841"/>
    </source>
</evidence>
<dbReference type="PANTHER" id="PTHR10869:SF229">
    <property type="entry name" value="PROLYL 4-HYDROXYLASE ALPHA SUBUNIT DOMAIN-CONTAINING PROTEIN"/>
    <property type="match status" value="1"/>
</dbReference>
<dbReference type="OrthoDB" id="420380at2759"/>
<dbReference type="InterPro" id="IPR044862">
    <property type="entry name" value="Pro_4_hyd_alph_FE2OG_OXY"/>
</dbReference>
<dbReference type="PROSITE" id="PS51471">
    <property type="entry name" value="FE2OG_OXY"/>
    <property type="match status" value="1"/>
</dbReference>
<dbReference type="GO" id="GO:0004656">
    <property type="term" value="F:procollagen-proline 4-dioxygenase activity"/>
    <property type="evidence" value="ECO:0007669"/>
    <property type="project" value="TreeGrafter"/>
</dbReference>
<accession>K0SVE6</accession>
<feature type="chain" id="PRO_5003837390" description="Fe2OG dioxygenase domain-containing protein" evidence="7">
    <location>
        <begin position="27"/>
        <end position="473"/>
    </location>
</feature>
<comment type="cofactor">
    <cofactor evidence="1">
        <name>L-ascorbate</name>
        <dbReference type="ChEBI" id="CHEBI:38290"/>
    </cofactor>
</comment>
<protein>
    <recommendedName>
        <fullName evidence="8">Fe2OG dioxygenase domain-containing protein</fullName>
    </recommendedName>
</protein>
<evidence type="ECO:0000256" key="3">
    <source>
        <dbReference type="ARBA" id="ARBA00022964"/>
    </source>
</evidence>
<dbReference type="Pfam" id="PF13640">
    <property type="entry name" value="2OG-FeII_Oxy_3"/>
    <property type="match status" value="1"/>
</dbReference>
<evidence type="ECO:0000256" key="6">
    <source>
        <dbReference type="SAM" id="MobiDB-lite"/>
    </source>
</evidence>
<feature type="domain" description="Fe2OG dioxygenase" evidence="8">
    <location>
        <begin position="325"/>
        <end position="443"/>
    </location>
</feature>
<dbReference type="Proteomes" id="UP000266841">
    <property type="component" value="Unassembled WGS sequence"/>
</dbReference>
<dbReference type="GO" id="GO:0005506">
    <property type="term" value="F:iron ion binding"/>
    <property type="evidence" value="ECO:0007669"/>
    <property type="project" value="InterPro"/>
</dbReference>
<keyword evidence="4" id="KW-0560">Oxidoreductase</keyword>
<evidence type="ECO:0000256" key="2">
    <source>
        <dbReference type="ARBA" id="ARBA00022723"/>
    </source>
</evidence>
<comment type="caution">
    <text evidence="9">The sequence shown here is derived from an EMBL/GenBank/DDBJ whole genome shotgun (WGS) entry which is preliminary data.</text>
</comment>
<dbReference type="SMART" id="SM00702">
    <property type="entry name" value="P4Hc"/>
    <property type="match status" value="1"/>
</dbReference>
<reference evidence="9 10" key="1">
    <citation type="journal article" date="2012" name="Genome Biol.">
        <title>Genome and low-iron response of an oceanic diatom adapted to chronic iron limitation.</title>
        <authorList>
            <person name="Lommer M."/>
            <person name="Specht M."/>
            <person name="Roy A.S."/>
            <person name="Kraemer L."/>
            <person name="Andreson R."/>
            <person name="Gutowska M.A."/>
            <person name="Wolf J."/>
            <person name="Bergner S.V."/>
            <person name="Schilhabel M.B."/>
            <person name="Klostermeier U.C."/>
            <person name="Beiko R.G."/>
            <person name="Rosenstiel P."/>
            <person name="Hippler M."/>
            <person name="Laroche J."/>
        </authorList>
    </citation>
    <scope>NUCLEOTIDE SEQUENCE [LARGE SCALE GENOMIC DNA]</scope>
    <source>
        <strain evidence="9 10">CCMP1005</strain>
    </source>
</reference>
<proteinExistence type="predicted"/>
<evidence type="ECO:0000259" key="8">
    <source>
        <dbReference type="PROSITE" id="PS51471"/>
    </source>
</evidence>
<keyword evidence="5" id="KW-0408">Iron</keyword>
<feature type="region of interest" description="Disordered" evidence="6">
    <location>
        <begin position="52"/>
        <end position="87"/>
    </location>
</feature>
<dbReference type="OMA" id="NEKWIAQ"/>
<feature type="compositionally biased region" description="Basic residues" evidence="6">
    <location>
        <begin position="57"/>
        <end position="67"/>
    </location>
</feature>
<dbReference type="AlphaFoldDB" id="K0SVE6"/>
<keyword evidence="10" id="KW-1185">Reference proteome</keyword>
<dbReference type="EMBL" id="AGNL01019075">
    <property type="protein sequence ID" value="EJK62167.1"/>
    <property type="molecule type" value="Genomic_DNA"/>
</dbReference>
<dbReference type="Gene3D" id="2.60.120.620">
    <property type="entry name" value="q2cbj1_9rhob like domain"/>
    <property type="match status" value="1"/>
</dbReference>
<dbReference type="InterPro" id="IPR005123">
    <property type="entry name" value="Oxoglu/Fe-dep_dioxygenase_dom"/>
</dbReference>
<evidence type="ECO:0000256" key="5">
    <source>
        <dbReference type="ARBA" id="ARBA00023004"/>
    </source>
</evidence>
<dbReference type="eggNOG" id="KOG1591">
    <property type="taxonomic scope" value="Eukaryota"/>
</dbReference>
<keyword evidence="2" id="KW-0479">Metal-binding</keyword>
<dbReference type="InterPro" id="IPR006620">
    <property type="entry name" value="Pro_4_hyd_alph"/>
</dbReference>